<evidence type="ECO:0000256" key="1">
    <source>
        <dbReference type="SAM" id="Phobius"/>
    </source>
</evidence>
<proteinExistence type="predicted"/>
<reference evidence="2 3" key="1">
    <citation type="journal article" date="2023" name="Elife">
        <title>Identification of key yeast species and microbe-microbe interactions impacting larval growth of Drosophila in the wild.</title>
        <authorList>
            <person name="Mure A."/>
            <person name="Sugiura Y."/>
            <person name="Maeda R."/>
            <person name="Honda K."/>
            <person name="Sakurai N."/>
            <person name="Takahashi Y."/>
            <person name="Watada M."/>
            <person name="Katoh T."/>
            <person name="Gotoh A."/>
            <person name="Gotoh Y."/>
            <person name="Taniguchi I."/>
            <person name="Nakamura K."/>
            <person name="Hayashi T."/>
            <person name="Katayama T."/>
            <person name="Uemura T."/>
            <person name="Hattori Y."/>
        </authorList>
    </citation>
    <scope>NUCLEOTIDE SEQUENCE [LARGE SCALE GENOMIC DNA]</scope>
    <source>
        <strain evidence="2 3">PK-24</strain>
    </source>
</reference>
<comment type="caution">
    <text evidence="2">The sequence shown here is derived from an EMBL/GenBank/DDBJ whole genome shotgun (WGS) entry which is preliminary data.</text>
</comment>
<evidence type="ECO:0000313" key="3">
    <source>
        <dbReference type="Proteomes" id="UP001378960"/>
    </source>
</evidence>
<keyword evidence="1" id="KW-1133">Transmembrane helix</keyword>
<accession>A0AAV5QYB3</accession>
<keyword evidence="1" id="KW-0812">Transmembrane</keyword>
<name>A0AAV5QYB3_PICKL</name>
<dbReference type="AlphaFoldDB" id="A0AAV5QYB3"/>
<dbReference type="EMBL" id="BTGB01000001">
    <property type="protein sequence ID" value="GMM43807.1"/>
    <property type="molecule type" value="Genomic_DNA"/>
</dbReference>
<feature type="transmembrane region" description="Helical" evidence="1">
    <location>
        <begin position="57"/>
        <end position="82"/>
    </location>
</feature>
<keyword evidence="3" id="KW-1185">Reference proteome</keyword>
<evidence type="ECO:0000313" key="2">
    <source>
        <dbReference type="EMBL" id="GMM43807.1"/>
    </source>
</evidence>
<keyword evidence="1" id="KW-0472">Membrane</keyword>
<sequence>MTFILDEFISSFMPSVAETSETATQELLNDDMMDLFLYYIDDICDEKITELSHQVKFYGFIACFTTIALIMGGVLAVTVYMFHSNEDEDTDINALEHIFTAEVKDDNEYDKNKLNDNNYVAQWELSKKIRDKALFWKNKKNEDIYGNLIDVYTEKEQENGNDNSYGNDNDEKFYSARAVSRSSILKTPVSKYKEKSRDISPLSLASDTQFENISLMMEDEDDDIDGSDYGLNGFASRSEDNLNGDISNSKLHTINMSMIGPGYYYVYIGNIYGNWEEFENRLQNDVKVSLKGVNKAFKIIDRKILTDFKKGKNLNSLKMLRCALSDNNFQKIVLEKVINKVDFFKELVLNAGIVDEIRLEIYLIFYYSFCFESDVLITFQFLNVIIRTMVESLSHANGNIFNDGMKILVEIVGYCDIVDFNERIFVDNFMSINFMNDREQKILWEVLKLVIVRWMFENESEIENIKIYDILRVKVEKLIESYVEKDNEKYLEFLLIWDMVKRSGNNDKENSVRIKRRKSKKLI</sequence>
<organism evidence="2 3">
    <name type="scientific">Pichia kluyveri</name>
    <name type="common">Yeast</name>
    <dbReference type="NCBI Taxonomy" id="36015"/>
    <lineage>
        <taxon>Eukaryota</taxon>
        <taxon>Fungi</taxon>
        <taxon>Dikarya</taxon>
        <taxon>Ascomycota</taxon>
        <taxon>Saccharomycotina</taxon>
        <taxon>Pichiomycetes</taxon>
        <taxon>Pichiales</taxon>
        <taxon>Pichiaceae</taxon>
        <taxon>Pichia</taxon>
    </lineage>
</organism>
<dbReference type="Proteomes" id="UP001378960">
    <property type="component" value="Unassembled WGS sequence"/>
</dbReference>
<protein>
    <submittedName>
        <fullName evidence="2">Uncharacterized protein</fullName>
    </submittedName>
</protein>
<gene>
    <name evidence="2" type="ORF">DAPK24_003820</name>
</gene>